<protein>
    <submittedName>
        <fullName evidence="2">Uncharacterized protein</fullName>
    </submittedName>
</protein>
<dbReference type="Proteomes" id="UP000887565">
    <property type="component" value="Unplaced"/>
</dbReference>
<evidence type="ECO:0000313" key="2">
    <source>
        <dbReference type="WBParaSite" id="nRc.2.0.1.t30271-RA"/>
    </source>
</evidence>
<name>A0A915JVD6_ROMCU</name>
<reference evidence="2" key="1">
    <citation type="submission" date="2022-11" db="UniProtKB">
        <authorList>
            <consortium name="WormBaseParasite"/>
        </authorList>
    </citation>
    <scope>IDENTIFICATION</scope>
</reference>
<dbReference type="WBParaSite" id="nRc.2.0.1.t30271-RA">
    <property type="protein sequence ID" value="nRc.2.0.1.t30271-RA"/>
    <property type="gene ID" value="nRc.2.0.1.g30271"/>
</dbReference>
<keyword evidence="1" id="KW-1185">Reference proteome</keyword>
<dbReference type="AlphaFoldDB" id="A0A915JVD6"/>
<organism evidence="1 2">
    <name type="scientific">Romanomermis culicivorax</name>
    <name type="common">Nematode worm</name>
    <dbReference type="NCBI Taxonomy" id="13658"/>
    <lineage>
        <taxon>Eukaryota</taxon>
        <taxon>Metazoa</taxon>
        <taxon>Ecdysozoa</taxon>
        <taxon>Nematoda</taxon>
        <taxon>Enoplea</taxon>
        <taxon>Dorylaimia</taxon>
        <taxon>Mermithida</taxon>
        <taxon>Mermithoidea</taxon>
        <taxon>Mermithidae</taxon>
        <taxon>Romanomermis</taxon>
    </lineage>
</organism>
<evidence type="ECO:0000313" key="1">
    <source>
        <dbReference type="Proteomes" id="UP000887565"/>
    </source>
</evidence>
<proteinExistence type="predicted"/>
<accession>A0A915JVD6</accession>
<sequence>MPASFKIRPPRSCTQGYKKGYYTLWKKMPKAQQLRVQREIQEQTKATNARLATLTEQMQQLLLTTATATNAHYPPNEYYDHPQPGYEMPSYWEGDNCIKTIVDNLHPLIIDGAATNKRLLRFFIRLENEF</sequence>